<evidence type="ECO:0000313" key="2">
    <source>
        <dbReference type="Proteomes" id="UP000020406"/>
    </source>
</evidence>
<sequence>MFKLLLLFLDVLLFLVLLLFALRLAKLYPIAALARGSSAA</sequence>
<dbReference type="EMBL" id="JDSQ01000008">
    <property type="protein sequence ID" value="EWS78359.1"/>
    <property type="molecule type" value="Genomic_DNA"/>
</dbReference>
<dbReference type="RefSeq" id="WP_267903167.1">
    <property type="nucleotide sequence ID" value="NZ_CP053627.1"/>
</dbReference>
<dbReference type="PATRIC" id="fig|1444770.3.peg.1536"/>
<dbReference type="GeneID" id="93922863"/>
<accession>Z9JJI5</accession>
<dbReference type="Proteomes" id="UP000020406">
    <property type="component" value="Unassembled WGS sequence"/>
</dbReference>
<comment type="caution">
    <text evidence="1">The sequence shown here is derived from an EMBL/GenBank/DDBJ whole genome shotgun (WGS) entry which is preliminary data.</text>
</comment>
<name>Z9JJI5_9GAMM</name>
<dbReference type="AlphaFoldDB" id="Z9JJI5"/>
<protein>
    <submittedName>
        <fullName evidence="1">Uncharacterized protein</fullName>
    </submittedName>
</protein>
<gene>
    <name evidence="1" type="ORF">AF72_06445</name>
</gene>
<reference evidence="1 2" key="1">
    <citation type="journal article" date="2014" name="Genome Announc.">
        <title>Draft Genome Sequence of Xylella fastidiosa Pear Leaf Scorch Strain in Taiwan.</title>
        <authorList>
            <person name="Su C.C."/>
            <person name="Deng W.L."/>
            <person name="Jan F.J."/>
            <person name="Chang C.J."/>
            <person name="Huang H."/>
            <person name="Chen J."/>
        </authorList>
    </citation>
    <scope>NUCLEOTIDE SEQUENCE [LARGE SCALE GENOMIC DNA]</scope>
    <source>
        <strain evidence="1 2">PLS229</strain>
    </source>
</reference>
<proteinExistence type="predicted"/>
<organism evidence="1 2">
    <name type="scientific">Xylella taiwanensis</name>
    <dbReference type="NCBI Taxonomy" id="1444770"/>
    <lineage>
        <taxon>Bacteria</taxon>
        <taxon>Pseudomonadati</taxon>
        <taxon>Pseudomonadota</taxon>
        <taxon>Gammaproteobacteria</taxon>
        <taxon>Lysobacterales</taxon>
        <taxon>Lysobacteraceae</taxon>
        <taxon>Xylella</taxon>
    </lineage>
</organism>
<evidence type="ECO:0000313" key="1">
    <source>
        <dbReference type="EMBL" id="EWS78359.1"/>
    </source>
</evidence>